<feature type="transmembrane region" description="Helical" evidence="10">
    <location>
        <begin position="263"/>
        <end position="285"/>
    </location>
</feature>
<reference evidence="12 13" key="1">
    <citation type="submission" date="2019-01" db="EMBL/GenBank/DDBJ databases">
        <authorList>
            <consortium name="Pathogen Informatics"/>
        </authorList>
    </citation>
    <scope>NUCLEOTIDE SEQUENCE [LARGE SCALE GENOMIC DNA]</scope>
    <source>
        <strain evidence="12 13">NCTC10172</strain>
    </source>
</reference>
<evidence type="ECO:0000256" key="9">
    <source>
        <dbReference type="ARBA" id="ARBA00038388"/>
    </source>
</evidence>
<dbReference type="STRING" id="1408416.GCA_000702765_01014"/>
<dbReference type="EC" id="3.6.3.-" evidence="12"/>
<evidence type="ECO:0000256" key="2">
    <source>
        <dbReference type="ARBA" id="ARBA00022448"/>
    </source>
</evidence>
<comment type="subcellular location">
    <subcellularLocation>
        <location evidence="1">Cell inner membrane</location>
        <topology evidence="1">Multi-pass membrane protein</topology>
    </subcellularLocation>
</comment>
<protein>
    <submittedName>
        <fullName evidence="12">ABC transporter, ATP-binding protein</fullName>
        <ecNumber evidence="12">3.6.3.-</ecNumber>
    </submittedName>
</protein>
<dbReference type="PROSITE" id="PS00211">
    <property type="entry name" value="ABC_TRANSPORTER_1"/>
    <property type="match status" value="1"/>
</dbReference>
<evidence type="ECO:0000256" key="3">
    <source>
        <dbReference type="ARBA" id="ARBA00022475"/>
    </source>
</evidence>
<evidence type="ECO:0000256" key="1">
    <source>
        <dbReference type="ARBA" id="ARBA00004429"/>
    </source>
</evidence>
<keyword evidence="6 12" id="KW-0067">ATP-binding</keyword>
<evidence type="ECO:0000256" key="7">
    <source>
        <dbReference type="ARBA" id="ARBA00022989"/>
    </source>
</evidence>
<evidence type="ECO:0000256" key="6">
    <source>
        <dbReference type="ARBA" id="ARBA00022840"/>
    </source>
</evidence>
<dbReference type="AlphaFoldDB" id="A0A449BJ13"/>
<keyword evidence="2" id="KW-0813">Transport</keyword>
<feature type="transmembrane region" description="Helical" evidence="10">
    <location>
        <begin position="569"/>
        <end position="593"/>
    </location>
</feature>
<sequence>MALIKLENVSKYYKSGEGVSVGMQKVSLSFDAGEFVAIIGESGSGKSTLLNVISGLDTYEDGEVYLNDEETSHYTIKDWESYRAKYIGFIFQSYNIIDSYTVFQNVMLALEVQNYPKHLRKKRALELIDKVGLTSHKHHKAAKLSGGQKQRAVIARALAKDCPIIACDEPTGNLDSESSKQIIELLHEISKDKLIIIVTHNFDEVKQYATRKIKIHDGEVVEDKVLKRDVEIVKVEEPKTSKMTVGSVARFAIRNIFSIPRRFLLFLFLQLAIMVLFTNIFASFMRTANSFNPFDLFIGGDSINSVYKDHFSDNRFLILRQDNQPLSEADYEAISSVSGDFALYKDAFELDFASNYTFIFGGSYYGNAFFDSVYTIKDNPSLLIDGTLNLAANEIVVSNAFTEAVVGQNLEVSSFEYSTHNTVLTNITSDLLNYDAKLYDSYVELEINTDLKFYYSFASKDFPISLSSFDINYQDVTSIIVREYGRHEGKTYKVVGIYNDNFSEKIYFSEAALAVENIGSGFMLVAKNKSDATRIFNRIDKSVYRVIYPELELGELASITEPIKLVVKVFFYALAFAIGIFLYFLLATVTKNIMHSRMKDFAIYRSIGANQQKLALLVIFEQLFLMLIAFTLSMLILFYITRVDYSIYLTFSYLSRMDYVVLFALFAILTFRLASKFNNKTFKISVIENISESKEMGLWLK</sequence>
<feature type="transmembrane region" description="Helical" evidence="10">
    <location>
        <begin position="614"/>
        <end position="639"/>
    </location>
</feature>
<evidence type="ECO:0000256" key="8">
    <source>
        <dbReference type="ARBA" id="ARBA00023136"/>
    </source>
</evidence>
<dbReference type="Gene3D" id="3.40.50.300">
    <property type="entry name" value="P-loop containing nucleotide triphosphate hydrolases"/>
    <property type="match status" value="1"/>
</dbReference>
<dbReference type="GO" id="GO:0022857">
    <property type="term" value="F:transmembrane transporter activity"/>
    <property type="evidence" value="ECO:0007669"/>
    <property type="project" value="UniProtKB-ARBA"/>
</dbReference>
<feature type="domain" description="ABC transporter" evidence="11">
    <location>
        <begin position="4"/>
        <end position="242"/>
    </location>
</feature>
<evidence type="ECO:0000256" key="10">
    <source>
        <dbReference type="SAM" id="Phobius"/>
    </source>
</evidence>
<dbReference type="GO" id="GO:0005886">
    <property type="term" value="C:plasma membrane"/>
    <property type="evidence" value="ECO:0007669"/>
    <property type="project" value="UniProtKB-SubCell"/>
</dbReference>
<dbReference type="GO" id="GO:0005524">
    <property type="term" value="F:ATP binding"/>
    <property type="evidence" value="ECO:0007669"/>
    <property type="project" value="UniProtKB-KW"/>
</dbReference>
<comment type="similarity">
    <text evidence="9">Belongs to the ABC transporter superfamily. Macrolide exporter (TC 3.A.1.122) family.</text>
</comment>
<dbReference type="InterPro" id="IPR003593">
    <property type="entry name" value="AAA+_ATPase"/>
</dbReference>
<dbReference type="PANTHER" id="PTHR42798:SF6">
    <property type="entry name" value="CELL DIVISION ATP-BINDING PROTEIN FTSE"/>
    <property type="match status" value="1"/>
</dbReference>
<dbReference type="InterPro" id="IPR017871">
    <property type="entry name" value="ABC_transporter-like_CS"/>
</dbReference>
<dbReference type="PROSITE" id="PS50893">
    <property type="entry name" value="ABC_TRANSPORTER_2"/>
    <property type="match status" value="1"/>
</dbReference>
<dbReference type="GO" id="GO:0098796">
    <property type="term" value="C:membrane protein complex"/>
    <property type="evidence" value="ECO:0007669"/>
    <property type="project" value="UniProtKB-ARBA"/>
</dbReference>
<dbReference type="InterPro" id="IPR003439">
    <property type="entry name" value="ABC_transporter-like_ATP-bd"/>
</dbReference>
<evidence type="ECO:0000256" key="5">
    <source>
        <dbReference type="ARBA" id="ARBA00022741"/>
    </source>
</evidence>
<dbReference type="FunFam" id="3.40.50.300:FF:000032">
    <property type="entry name" value="Export ABC transporter ATP-binding protein"/>
    <property type="match status" value="1"/>
</dbReference>
<keyword evidence="13" id="KW-1185">Reference proteome</keyword>
<dbReference type="Proteomes" id="UP000290909">
    <property type="component" value="Chromosome"/>
</dbReference>
<keyword evidence="12" id="KW-0378">Hydrolase</keyword>
<gene>
    <name evidence="12" type="primary">macB_3</name>
    <name evidence="12" type="ORF">NCTC10172_00404</name>
</gene>
<dbReference type="InterPro" id="IPR003838">
    <property type="entry name" value="ABC3_permease_C"/>
</dbReference>
<keyword evidence="4 10" id="KW-0812">Transmembrane</keyword>
<dbReference type="CDD" id="cd03255">
    <property type="entry name" value="ABC_MJ0796_LolCDE_FtsE"/>
    <property type="match status" value="1"/>
</dbReference>
<evidence type="ECO:0000259" key="11">
    <source>
        <dbReference type="PROSITE" id="PS50893"/>
    </source>
</evidence>
<keyword evidence="8 10" id="KW-0472">Membrane</keyword>
<dbReference type="Pfam" id="PF00005">
    <property type="entry name" value="ABC_tran"/>
    <property type="match status" value="1"/>
</dbReference>
<feature type="transmembrane region" description="Helical" evidence="10">
    <location>
        <begin position="659"/>
        <end position="675"/>
    </location>
</feature>
<dbReference type="PANTHER" id="PTHR42798">
    <property type="entry name" value="LIPOPROTEIN-RELEASING SYSTEM ATP-BINDING PROTEIN LOLD"/>
    <property type="match status" value="1"/>
</dbReference>
<keyword evidence="3" id="KW-1003">Cell membrane</keyword>
<evidence type="ECO:0000313" key="13">
    <source>
        <dbReference type="Proteomes" id="UP000290909"/>
    </source>
</evidence>
<keyword evidence="5" id="KW-0547">Nucleotide-binding</keyword>
<evidence type="ECO:0000256" key="4">
    <source>
        <dbReference type="ARBA" id="ARBA00022692"/>
    </source>
</evidence>
<dbReference type="Pfam" id="PF02687">
    <property type="entry name" value="FtsX"/>
    <property type="match status" value="1"/>
</dbReference>
<dbReference type="EMBL" id="LR215050">
    <property type="protein sequence ID" value="VEU82393.1"/>
    <property type="molecule type" value="Genomic_DNA"/>
</dbReference>
<proteinExistence type="inferred from homology"/>
<evidence type="ECO:0000313" key="12">
    <source>
        <dbReference type="EMBL" id="VEU82393.1"/>
    </source>
</evidence>
<keyword evidence="7 10" id="KW-1133">Transmembrane helix</keyword>
<accession>A0A449BJ13</accession>
<dbReference type="GO" id="GO:0016887">
    <property type="term" value="F:ATP hydrolysis activity"/>
    <property type="evidence" value="ECO:0007669"/>
    <property type="project" value="InterPro"/>
</dbReference>
<dbReference type="InterPro" id="IPR017911">
    <property type="entry name" value="MacB-like_ATP-bd"/>
</dbReference>
<dbReference type="SUPFAM" id="SSF52540">
    <property type="entry name" value="P-loop containing nucleoside triphosphate hydrolases"/>
    <property type="match status" value="1"/>
</dbReference>
<organism evidence="12 13">
    <name type="scientific">Acholeplasma hippikon</name>
    <dbReference type="NCBI Taxonomy" id="264636"/>
    <lineage>
        <taxon>Bacteria</taxon>
        <taxon>Bacillati</taxon>
        <taxon>Mycoplasmatota</taxon>
        <taxon>Mollicutes</taxon>
        <taxon>Acholeplasmatales</taxon>
        <taxon>Acholeplasmataceae</taxon>
        <taxon>Acholeplasma</taxon>
    </lineage>
</organism>
<dbReference type="InterPro" id="IPR027417">
    <property type="entry name" value="P-loop_NTPase"/>
</dbReference>
<dbReference type="SMART" id="SM00382">
    <property type="entry name" value="AAA"/>
    <property type="match status" value="1"/>
</dbReference>
<dbReference type="KEGG" id="ahk:NCTC10172_00404"/>
<name>A0A449BJ13_9MOLU</name>